<evidence type="ECO:0000256" key="1">
    <source>
        <dbReference type="ARBA" id="ARBA00022448"/>
    </source>
</evidence>
<dbReference type="EMBL" id="CP026538">
    <property type="protein sequence ID" value="QAZ66024.1"/>
    <property type="molecule type" value="Genomic_DNA"/>
</dbReference>
<dbReference type="GO" id="GO:0022857">
    <property type="term" value="F:transmembrane transporter activity"/>
    <property type="evidence" value="ECO:0007669"/>
    <property type="project" value="TreeGrafter"/>
</dbReference>
<name>A0A4P6HI40_9BACT</name>
<dbReference type="Gene3D" id="3.40.50.300">
    <property type="entry name" value="P-loop containing nucleotide triphosphate hydrolases"/>
    <property type="match status" value="1"/>
</dbReference>
<proteinExistence type="inferred from homology"/>
<dbReference type="AlphaFoldDB" id="A0A4P6HI40"/>
<dbReference type="CDD" id="cd03255">
    <property type="entry name" value="ABC_MJ0796_LolCDE_FtsE"/>
    <property type="match status" value="1"/>
</dbReference>
<dbReference type="PROSITE" id="PS00211">
    <property type="entry name" value="ABC_TRANSPORTER_1"/>
    <property type="match status" value="1"/>
</dbReference>
<feature type="domain" description="ABC transporter" evidence="5">
    <location>
        <begin position="15"/>
        <end position="232"/>
    </location>
</feature>
<keyword evidence="7" id="KW-1185">Reference proteome</keyword>
<keyword evidence="3 6" id="KW-0067">ATP-binding</keyword>
<reference evidence="6 7" key="1">
    <citation type="submission" date="2018-02" db="EMBL/GenBank/DDBJ databases">
        <title>Genome sequence of Desulfovibrio carbinolicus DSM 3852.</title>
        <authorList>
            <person name="Wilbanks E."/>
            <person name="Skennerton C.T."/>
            <person name="Orphan V.J."/>
        </authorList>
    </citation>
    <scope>NUCLEOTIDE SEQUENCE [LARGE SCALE GENOMIC DNA]</scope>
    <source>
        <strain evidence="6 7">DSM 3852</strain>
    </source>
</reference>
<dbReference type="KEGG" id="dcb:C3Y92_01710"/>
<dbReference type="InterPro" id="IPR017911">
    <property type="entry name" value="MacB-like_ATP-bd"/>
</dbReference>
<dbReference type="OrthoDB" id="9809450at2"/>
<dbReference type="InterPro" id="IPR003439">
    <property type="entry name" value="ABC_transporter-like_ATP-bd"/>
</dbReference>
<keyword evidence="2" id="KW-0547">Nucleotide-binding</keyword>
<dbReference type="SMART" id="SM00382">
    <property type="entry name" value="AAA"/>
    <property type="match status" value="1"/>
</dbReference>
<dbReference type="PANTHER" id="PTHR24220:SF86">
    <property type="entry name" value="ABC TRANSPORTER ABCH.1"/>
    <property type="match status" value="1"/>
</dbReference>
<dbReference type="FunFam" id="3.40.50.300:FF:000032">
    <property type="entry name" value="Export ABC transporter ATP-binding protein"/>
    <property type="match status" value="1"/>
</dbReference>
<sequence>MSNRYDINDDNALVIDINHLTKNYVTAAGQITVLKDVNLHVRRGEMVAVMGPSGSGKSTLLFVLGLFQPPSTGDYQVAGVDVLSLSRDQQAIFRREMLGFVFQTCDLLENSTVYENLELPLIYAGVPRRERPDRIREALGMVNLDHRVHQPSNRLSGGERQRVSIARALVNEPEFILADEPTGQLDRENSLRVLEYFTKITEEARTAMVVVTHDAMTAEHCTRKCVLTDGYLNG</sequence>
<dbReference type="GO" id="GO:0005886">
    <property type="term" value="C:plasma membrane"/>
    <property type="evidence" value="ECO:0007669"/>
    <property type="project" value="TreeGrafter"/>
</dbReference>
<dbReference type="GO" id="GO:0016887">
    <property type="term" value="F:ATP hydrolysis activity"/>
    <property type="evidence" value="ECO:0007669"/>
    <property type="project" value="InterPro"/>
</dbReference>
<organism evidence="6 7">
    <name type="scientific">Solidesulfovibrio carbinolicus</name>
    <dbReference type="NCBI Taxonomy" id="296842"/>
    <lineage>
        <taxon>Bacteria</taxon>
        <taxon>Pseudomonadati</taxon>
        <taxon>Thermodesulfobacteriota</taxon>
        <taxon>Desulfovibrionia</taxon>
        <taxon>Desulfovibrionales</taxon>
        <taxon>Desulfovibrionaceae</taxon>
        <taxon>Solidesulfovibrio</taxon>
    </lineage>
</organism>
<evidence type="ECO:0000313" key="6">
    <source>
        <dbReference type="EMBL" id="QAZ66024.1"/>
    </source>
</evidence>
<accession>A0A4P6HI40</accession>
<comment type="similarity">
    <text evidence="4">Belongs to the ABC transporter superfamily. Macrolide exporter (TC 3.A.1.122) family.</text>
</comment>
<evidence type="ECO:0000259" key="5">
    <source>
        <dbReference type="PROSITE" id="PS50893"/>
    </source>
</evidence>
<dbReference type="GO" id="GO:0098796">
    <property type="term" value="C:membrane protein complex"/>
    <property type="evidence" value="ECO:0007669"/>
    <property type="project" value="UniProtKB-ARBA"/>
</dbReference>
<protein>
    <submittedName>
        <fullName evidence="6">Macrolide ABC transporter ATP-binding protein</fullName>
    </submittedName>
</protein>
<dbReference type="RefSeq" id="WP_129348903.1">
    <property type="nucleotide sequence ID" value="NZ_CP026538.1"/>
</dbReference>
<dbReference type="InterPro" id="IPR015854">
    <property type="entry name" value="ABC_transpr_LolD-like"/>
</dbReference>
<dbReference type="SUPFAM" id="SSF52540">
    <property type="entry name" value="P-loop containing nucleoside triphosphate hydrolases"/>
    <property type="match status" value="1"/>
</dbReference>
<evidence type="ECO:0000313" key="7">
    <source>
        <dbReference type="Proteomes" id="UP000293296"/>
    </source>
</evidence>
<evidence type="ECO:0000256" key="2">
    <source>
        <dbReference type="ARBA" id="ARBA00022741"/>
    </source>
</evidence>
<evidence type="ECO:0000256" key="4">
    <source>
        <dbReference type="ARBA" id="ARBA00038388"/>
    </source>
</evidence>
<dbReference type="InterPro" id="IPR003593">
    <property type="entry name" value="AAA+_ATPase"/>
</dbReference>
<dbReference type="PANTHER" id="PTHR24220">
    <property type="entry name" value="IMPORT ATP-BINDING PROTEIN"/>
    <property type="match status" value="1"/>
</dbReference>
<evidence type="ECO:0000256" key="3">
    <source>
        <dbReference type="ARBA" id="ARBA00022840"/>
    </source>
</evidence>
<keyword evidence="1" id="KW-0813">Transport</keyword>
<dbReference type="GO" id="GO:0005524">
    <property type="term" value="F:ATP binding"/>
    <property type="evidence" value="ECO:0007669"/>
    <property type="project" value="UniProtKB-KW"/>
</dbReference>
<dbReference type="Proteomes" id="UP000293296">
    <property type="component" value="Chromosome"/>
</dbReference>
<gene>
    <name evidence="6" type="ORF">C3Y92_01710</name>
</gene>
<dbReference type="InterPro" id="IPR027417">
    <property type="entry name" value="P-loop_NTPase"/>
</dbReference>
<dbReference type="Pfam" id="PF00005">
    <property type="entry name" value="ABC_tran"/>
    <property type="match status" value="1"/>
</dbReference>
<dbReference type="InterPro" id="IPR017871">
    <property type="entry name" value="ABC_transporter-like_CS"/>
</dbReference>
<dbReference type="PROSITE" id="PS50893">
    <property type="entry name" value="ABC_TRANSPORTER_2"/>
    <property type="match status" value="1"/>
</dbReference>